<name>A0ABY4W448_9PROT</name>
<feature type="transmembrane region" description="Helical" evidence="2">
    <location>
        <begin position="430"/>
        <end position="447"/>
    </location>
</feature>
<comment type="similarity">
    <text evidence="1">Belongs to the sodium:galactoside symporter (TC 2.A.2) family.</text>
</comment>
<keyword evidence="2" id="KW-0472">Membrane</keyword>
<proteinExistence type="inferred from homology"/>
<evidence type="ECO:0000256" key="1">
    <source>
        <dbReference type="ARBA" id="ARBA00009617"/>
    </source>
</evidence>
<feature type="transmembrane region" description="Helical" evidence="2">
    <location>
        <begin position="193"/>
        <end position="214"/>
    </location>
</feature>
<feature type="transmembrane region" description="Helical" evidence="2">
    <location>
        <begin position="155"/>
        <end position="173"/>
    </location>
</feature>
<feature type="transmembrane region" description="Helical" evidence="2">
    <location>
        <begin position="42"/>
        <end position="60"/>
    </location>
</feature>
<dbReference type="PANTHER" id="PTHR11328:SF24">
    <property type="entry name" value="MAJOR FACILITATOR SUPERFAMILY (MFS) PROFILE DOMAIN-CONTAINING PROTEIN"/>
    <property type="match status" value="1"/>
</dbReference>
<feature type="transmembrane region" description="Helical" evidence="2">
    <location>
        <begin position="104"/>
        <end position="124"/>
    </location>
</feature>
<feature type="transmembrane region" description="Helical" evidence="2">
    <location>
        <begin position="385"/>
        <end position="410"/>
    </location>
</feature>
<dbReference type="InterPro" id="IPR036259">
    <property type="entry name" value="MFS_trans_sf"/>
</dbReference>
<feature type="transmembrane region" description="Helical" evidence="2">
    <location>
        <begin position="246"/>
        <end position="268"/>
    </location>
</feature>
<reference evidence="3" key="1">
    <citation type="submission" date="2022-06" db="EMBL/GenBank/DDBJ databases">
        <title>Sneathiella actinostolidae sp. nov., isolated from a sea anemonein the Western Pacific Ocean.</title>
        <authorList>
            <person name="Wei M.J."/>
        </authorList>
    </citation>
    <scope>NUCLEOTIDE SEQUENCE</scope>
    <source>
        <strain evidence="3">PHK-P5</strain>
    </source>
</reference>
<feature type="transmembrane region" description="Helical" evidence="2">
    <location>
        <begin position="341"/>
        <end position="364"/>
    </location>
</feature>
<evidence type="ECO:0000313" key="3">
    <source>
        <dbReference type="EMBL" id="USG60893.1"/>
    </source>
</evidence>
<keyword evidence="2" id="KW-1133">Transmembrane helix</keyword>
<dbReference type="PANTHER" id="PTHR11328">
    <property type="entry name" value="MAJOR FACILITATOR SUPERFAMILY DOMAIN-CONTAINING PROTEIN"/>
    <property type="match status" value="1"/>
</dbReference>
<evidence type="ECO:0000313" key="4">
    <source>
        <dbReference type="Proteomes" id="UP001056291"/>
    </source>
</evidence>
<dbReference type="EMBL" id="CP098747">
    <property type="protein sequence ID" value="USG60893.1"/>
    <property type="molecule type" value="Genomic_DNA"/>
</dbReference>
<accession>A0ABY4W448</accession>
<feature type="transmembrane region" description="Helical" evidence="2">
    <location>
        <begin position="81"/>
        <end position="98"/>
    </location>
</feature>
<dbReference type="Proteomes" id="UP001056291">
    <property type="component" value="Chromosome"/>
</dbReference>
<organism evidence="3 4">
    <name type="scientific">Sneathiella marina</name>
    <dbReference type="NCBI Taxonomy" id="2950108"/>
    <lineage>
        <taxon>Bacteria</taxon>
        <taxon>Pseudomonadati</taxon>
        <taxon>Pseudomonadota</taxon>
        <taxon>Alphaproteobacteria</taxon>
        <taxon>Sneathiellales</taxon>
        <taxon>Sneathiellaceae</taxon>
        <taxon>Sneathiella</taxon>
    </lineage>
</organism>
<dbReference type="SUPFAM" id="SSF103473">
    <property type="entry name" value="MFS general substrate transporter"/>
    <property type="match status" value="1"/>
</dbReference>
<keyword evidence="2" id="KW-0812">Transmembrane</keyword>
<keyword evidence="4" id="KW-1185">Reference proteome</keyword>
<gene>
    <name evidence="3" type="ORF">NBZ79_17180</name>
</gene>
<feature type="transmembrane region" description="Helical" evidence="2">
    <location>
        <begin position="12"/>
        <end position="36"/>
    </location>
</feature>
<dbReference type="InterPro" id="IPR039672">
    <property type="entry name" value="MFS_2"/>
</dbReference>
<feature type="transmembrane region" description="Helical" evidence="2">
    <location>
        <begin position="310"/>
        <end position="335"/>
    </location>
</feature>
<feature type="transmembrane region" description="Helical" evidence="2">
    <location>
        <begin position="280"/>
        <end position="298"/>
    </location>
</feature>
<dbReference type="RefSeq" id="WP_251933809.1">
    <property type="nucleotide sequence ID" value="NZ_CP098747.1"/>
</dbReference>
<dbReference type="Gene3D" id="1.20.1250.20">
    <property type="entry name" value="MFS general substrate transporter like domains"/>
    <property type="match status" value="1"/>
</dbReference>
<evidence type="ECO:0000256" key="2">
    <source>
        <dbReference type="SAM" id="Phobius"/>
    </source>
</evidence>
<protein>
    <submittedName>
        <fullName evidence="3">MFS transporter</fullName>
    </submittedName>
</protein>
<dbReference type="Pfam" id="PF13347">
    <property type="entry name" value="MFS_2"/>
    <property type="match status" value="1"/>
</dbReference>
<sequence length="468" mass="52096">MANFKLGRSTRFCYGIGAVAYGVKDSGFTTFLMIYYNQVLGLSLFYTGLAILIALAFDAVSDPYIGHLSDNWRSRLGRRHPFMYVAIIPILLSYFYLWNPPADLSGMGLLVFLIIIAVAVRLFITFFEIPNAAMLAELSRGYDDRTALMSLRNTMGWLGGVVMAIIAYVFFLVPTDTIETGVLNMQGYQSFGLLAAIVMVVTMLISALGTHKLIPFLPQPKEQSGKAQPSFKNNLKVVFKNPSFRALFIAASFSMMAFGVIITLQIYFATFLFGLNNNQISLFPLCMILAALMALWLTPRLARGYEKRSVIRFLALGCLLITNIALILRLLGWLPENGHPLLLPILLVHILISTGFLVALQTVFGSMTADLVEDTERVTGYRIEGLYFAAISFSKKLVSGLGIFASGIFLSTANSDGEPITQTVMIDVSLVYIPFVMLLYFLTFVYCGRYRLTRQMHEENLSTLKILT</sequence>